<organism evidence="3 4">
    <name type="scientific">Streptomyces kaempferi</name>
    <dbReference type="NCBI Taxonomy" id="333725"/>
    <lineage>
        <taxon>Bacteria</taxon>
        <taxon>Bacillati</taxon>
        <taxon>Actinomycetota</taxon>
        <taxon>Actinomycetes</taxon>
        <taxon>Kitasatosporales</taxon>
        <taxon>Streptomycetaceae</taxon>
        <taxon>Streptomyces</taxon>
    </lineage>
</organism>
<dbReference type="Pfam" id="PF13358">
    <property type="entry name" value="DDE_3"/>
    <property type="match status" value="1"/>
</dbReference>
<dbReference type="InterPro" id="IPR047655">
    <property type="entry name" value="Transpos_IS630-like"/>
</dbReference>
<accession>A0ABW3XTF7</accession>
<feature type="domain" description="Tc1-like transposase DDE" evidence="2">
    <location>
        <begin position="71"/>
        <end position="222"/>
    </location>
</feature>
<dbReference type="RefSeq" id="WP_381237882.1">
    <property type="nucleotide sequence ID" value="NZ_JBHSKH010000053.1"/>
</dbReference>
<evidence type="ECO:0000313" key="3">
    <source>
        <dbReference type="EMBL" id="MFD1312893.1"/>
    </source>
</evidence>
<protein>
    <submittedName>
        <fullName evidence="3">IS630 family transposase</fullName>
    </submittedName>
</protein>
<feature type="compositionally biased region" description="Basic residues" evidence="1">
    <location>
        <begin position="12"/>
        <end position="28"/>
    </location>
</feature>
<evidence type="ECO:0000256" key="1">
    <source>
        <dbReference type="SAM" id="MobiDB-lite"/>
    </source>
</evidence>
<dbReference type="InterPro" id="IPR038717">
    <property type="entry name" value="Tc1-like_DDE_dom"/>
</dbReference>
<proteinExistence type="predicted"/>
<keyword evidence="4" id="KW-1185">Reference proteome</keyword>
<name>A0ABW3XTF7_9ACTN</name>
<feature type="region of interest" description="Disordered" evidence="1">
    <location>
        <begin position="1"/>
        <end position="35"/>
    </location>
</feature>
<reference evidence="4" key="1">
    <citation type="journal article" date="2019" name="Int. J. Syst. Evol. Microbiol.">
        <title>The Global Catalogue of Microorganisms (GCM) 10K type strain sequencing project: providing services to taxonomists for standard genome sequencing and annotation.</title>
        <authorList>
            <consortium name="The Broad Institute Genomics Platform"/>
            <consortium name="The Broad Institute Genome Sequencing Center for Infectious Disease"/>
            <person name="Wu L."/>
            <person name="Ma J."/>
        </authorList>
    </citation>
    <scope>NUCLEOTIDE SEQUENCE [LARGE SCALE GENOMIC DNA]</scope>
    <source>
        <strain evidence="4">CGMCC 4.7020</strain>
    </source>
</reference>
<comment type="caution">
    <text evidence="3">The sequence shown here is derived from an EMBL/GenBank/DDBJ whole genome shotgun (WGS) entry which is preliminary data.</text>
</comment>
<dbReference type="Proteomes" id="UP001597058">
    <property type="component" value="Unassembled WGS sequence"/>
</dbReference>
<sequence length="260" mass="29723">MVAAAAGEARRTGRGHPRSGPFHHRPGPKKTELRPHLKKCWTIPPRANAEFAVRMEDVLAVCARPHDPAGPVVCMDEKPYQLLRHVRDPLPARPGHDARQDSEYIRCGTCSIFVRVEPLRGWRRVQALSHRTRIDWAGQVRQLLSVDYPDAETVVLVMDNLNTHGIASLYEAFEPEEAFALAQRLEIHHTPKHGSWLNIAEIELSALTRQCLDRRIGDLDTLNTELSAWQNATNTDQRQVDWQFTTHDARIKLRHLYPRN</sequence>
<dbReference type="EMBL" id="JBHTMM010000144">
    <property type="protein sequence ID" value="MFD1312893.1"/>
    <property type="molecule type" value="Genomic_DNA"/>
</dbReference>
<dbReference type="NCBIfam" id="NF033545">
    <property type="entry name" value="transpos_IS630"/>
    <property type="match status" value="1"/>
</dbReference>
<evidence type="ECO:0000259" key="2">
    <source>
        <dbReference type="Pfam" id="PF13358"/>
    </source>
</evidence>
<evidence type="ECO:0000313" key="4">
    <source>
        <dbReference type="Proteomes" id="UP001597058"/>
    </source>
</evidence>
<gene>
    <name evidence="3" type="ORF">ACFQ5X_44985</name>
</gene>